<evidence type="ECO:0000313" key="2">
    <source>
        <dbReference type="EMBL" id="GGO79203.1"/>
    </source>
</evidence>
<dbReference type="EMBL" id="BMNH01000027">
    <property type="protein sequence ID" value="GGO79203.1"/>
    <property type="molecule type" value="Genomic_DNA"/>
</dbReference>
<organism evidence="2 3">
    <name type="scientific">Nonomuraea cavernae</name>
    <dbReference type="NCBI Taxonomy" id="2045107"/>
    <lineage>
        <taxon>Bacteria</taxon>
        <taxon>Bacillati</taxon>
        <taxon>Actinomycetota</taxon>
        <taxon>Actinomycetes</taxon>
        <taxon>Streptosporangiales</taxon>
        <taxon>Streptosporangiaceae</taxon>
        <taxon>Nonomuraea</taxon>
    </lineage>
</organism>
<proteinExistence type="predicted"/>
<reference evidence="2" key="1">
    <citation type="journal article" date="2014" name="Int. J. Syst. Evol. Microbiol.">
        <title>Complete genome sequence of Corynebacterium casei LMG S-19264T (=DSM 44701T), isolated from a smear-ripened cheese.</title>
        <authorList>
            <consortium name="US DOE Joint Genome Institute (JGI-PGF)"/>
            <person name="Walter F."/>
            <person name="Albersmeier A."/>
            <person name="Kalinowski J."/>
            <person name="Ruckert C."/>
        </authorList>
    </citation>
    <scope>NUCLEOTIDE SEQUENCE</scope>
    <source>
        <strain evidence="2">CGMCC 4.7368</strain>
    </source>
</reference>
<sequence>MAGPEGATWNPDSLKSGSRLLENNAVYMLEETERTAPERRALRPENRGAHPAWTQYIADDLASELDASAIAADKAMVNLAGMARLGSEGLRRMAKSQVSVEDHNLAEAFVGLEKALDRPEGETP</sequence>
<name>A0A917Z9W7_9ACTN</name>
<dbReference type="RefSeq" id="WP_189127834.1">
    <property type="nucleotide sequence ID" value="NZ_BMNH01000027.1"/>
</dbReference>
<protein>
    <submittedName>
        <fullName evidence="2">Uncharacterized protein</fullName>
    </submittedName>
</protein>
<dbReference type="AlphaFoldDB" id="A0A917Z9W7"/>
<evidence type="ECO:0000256" key="1">
    <source>
        <dbReference type="SAM" id="MobiDB-lite"/>
    </source>
</evidence>
<feature type="region of interest" description="Disordered" evidence="1">
    <location>
        <begin position="30"/>
        <end position="50"/>
    </location>
</feature>
<gene>
    <name evidence="2" type="ORF">GCM10012289_62970</name>
</gene>
<comment type="caution">
    <text evidence="2">The sequence shown here is derived from an EMBL/GenBank/DDBJ whole genome shotgun (WGS) entry which is preliminary data.</text>
</comment>
<keyword evidence="3" id="KW-1185">Reference proteome</keyword>
<accession>A0A917Z9W7</accession>
<reference evidence="2" key="2">
    <citation type="submission" date="2020-09" db="EMBL/GenBank/DDBJ databases">
        <authorList>
            <person name="Sun Q."/>
            <person name="Zhou Y."/>
        </authorList>
    </citation>
    <scope>NUCLEOTIDE SEQUENCE</scope>
    <source>
        <strain evidence="2">CGMCC 4.7368</strain>
    </source>
</reference>
<evidence type="ECO:0000313" key="3">
    <source>
        <dbReference type="Proteomes" id="UP000646523"/>
    </source>
</evidence>
<dbReference type="Proteomes" id="UP000646523">
    <property type="component" value="Unassembled WGS sequence"/>
</dbReference>
<feature type="compositionally biased region" description="Basic and acidic residues" evidence="1">
    <location>
        <begin position="31"/>
        <end position="48"/>
    </location>
</feature>